<dbReference type="Proteomes" id="UP001156627">
    <property type="component" value="Unassembled WGS sequence"/>
</dbReference>
<protein>
    <submittedName>
        <fullName evidence="1">Uncharacterized protein</fullName>
    </submittedName>
</protein>
<reference evidence="2" key="1">
    <citation type="journal article" date="2019" name="Int. J. Syst. Evol. Microbiol.">
        <title>The Global Catalogue of Microorganisms (GCM) 10K type strain sequencing project: providing services to taxonomists for standard genome sequencing and annotation.</title>
        <authorList>
            <consortium name="The Broad Institute Genomics Platform"/>
            <consortium name="The Broad Institute Genome Sequencing Center for Infectious Disease"/>
            <person name="Wu L."/>
            <person name="Ma J."/>
        </authorList>
    </citation>
    <scope>NUCLEOTIDE SEQUENCE [LARGE SCALE GENOMIC DNA]</scope>
    <source>
        <strain evidence="2">NBRC 111981</strain>
    </source>
</reference>
<dbReference type="EMBL" id="BSOA01000003">
    <property type="protein sequence ID" value="GLQ87269.1"/>
    <property type="molecule type" value="Genomic_DNA"/>
</dbReference>
<accession>A0ABQ5X6N8</accession>
<proteinExistence type="predicted"/>
<dbReference type="RefSeq" id="WP_284330693.1">
    <property type="nucleotide sequence ID" value="NZ_BSOA01000003.1"/>
</dbReference>
<sequence>MAAPIAPVNPPASEDKARARQFRDFLVDILDPLLIGGRLRDGLACRGSVEALIALQRNQTLAGRPWDERHPFWVTHQGLQDWQATTLACARSFGTEFADGHKWSPGPQEYLFVGTDRLALVGLEARCKDLRGRLEL</sequence>
<evidence type="ECO:0000313" key="2">
    <source>
        <dbReference type="Proteomes" id="UP001156627"/>
    </source>
</evidence>
<name>A0ABQ5X6N8_9GAMM</name>
<organism evidence="1 2">
    <name type="scientific">Dyella flagellata</name>
    <dbReference type="NCBI Taxonomy" id="1867833"/>
    <lineage>
        <taxon>Bacteria</taxon>
        <taxon>Pseudomonadati</taxon>
        <taxon>Pseudomonadota</taxon>
        <taxon>Gammaproteobacteria</taxon>
        <taxon>Lysobacterales</taxon>
        <taxon>Rhodanobacteraceae</taxon>
        <taxon>Dyella</taxon>
    </lineage>
</organism>
<evidence type="ECO:0000313" key="1">
    <source>
        <dbReference type="EMBL" id="GLQ87269.1"/>
    </source>
</evidence>
<gene>
    <name evidence="1" type="ORF">GCM10007898_08350</name>
</gene>
<keyword evidence="2" id="KW-1185">Reference proteome</keyword>
<comment type="caution">
    <text evidence="1">The sequence shown here is derived from an EMBL/GenBank/DDBJ whole genome shotgun (WGS) entry which is preliminary data.</text>
</comment>